<keyword evidence="3" id="KW-1185">Reference proteome</keyword>
<dbReference type="InterPro" id="IPR009758">
    <property type="entry name" value="DUF1326"/>
</dbReference>
<dbReference type="STRING" id="391626.OAN307_c32610"/>
<evidence type="ECO:0000256" key="1">
    <source>
        <dbReference type="SAM" id="MobiDB-lite"/>
    </source>
</evidence>
<feature type="region of interest" description="Disordered" evidence="1">
    <location>
        <begin position="1"/>
        <end position="24"/>
    </location>
</feature>
<organism evidence="2 3">
    <name type="scientific">Octadecabacter antarcticus 307</name>
    <dbReference type="NCBI Taxonomy" id="391626"/>
    <lineage>
        <taxon>Bacteria</taxon>
        <taxon>Pseudomonadati</taxon>
        <taxon>Pseudomonadota</taxon>
        <taxon>Alphaproteobacteria</taxon>
        <taxon>Rhodobacterales</taxon>
        <taxon>Roseobacteraceae</taxon>
        <taxon>Octadecabacter</taxon>
    </lineage>
</organism>
<dbReference type="eggNOG" id="COG5588">
    <property type="taxonomic scope" value="Bacteria"/>
</dbReference>
<evidence type="ECO:0000313" key="2">
    <source>
        <dbReference type="EMBL" id="AGI68778.1"/>
    </source>
</evidence>
<dbReference type="RefSeq" id="WP_015500757.1">
    <property type="nucleotide sequence ID" value="NC_020911.1"/>
</dbReference>
<dbReference type="HOGENOM" id="CLU_092801_1_0_5"/>
<evidence type="ECO:0000313" key="3">
    <source>
        <dbReference type="Proteomes" id="UP000005307"/>
    </source>
</evidence>
<dbReference type="EMBL" id="CP003740">
    <property type="protein sequence ID" value="AGI68778.1"/>
    <property type="molecule type" value="Genomic_DNA"/>
</dbReference>
<sequence>MADNNIASQERAPADKLPVSQRIDSRVESNPLRRKMEPTDWAIKGELFLNCSCTVFCPCVVSLGAHPPTEGHCHAWMAIAIDEGHFEGEDLSGLNVGLLVDIPGRMGEGNWRVAAYVDERSSQKAYNGLLKIFSGAAGGTTGLFTFLVSEIIGAEREKVEITREGKKRGLYIGRKIAGEIEMIEGGDPDHPVMVTNSKYWMGPDIIAAKGLKSKVRDYGRVWDFGGMSAEICPIDWKGPKP</sequence>
<dbReference type="AlphaFoldDB" id="M9RAG1"/>
<evidence type="ECO:0008006" key="4">
    <source>
        <dbReference type="Google" id="ProtNLM"/>
    </source>
</evidence>
<dbReference type="Proteomes" id="UP000005307">
    <property type="component" value="Chromosome"/>
</dbReference>
<dbReference type="Pfam" id="PF07040">
    <property type="entry name" value="DUF1326"/>
    <property type="match status" value="1"/>
</dbReference>
<reference evidence="2 3" key="1">
    <citation type="journal article" date="2013" name="PLoS ONE">
        <title>Poles Apart: Arctic and Antarctic Octadecabacter strains Share High Genome Plasticity and a New Type of Xanthorhodopsin.</title>
        <authorList>
            <person name="Vollmers J."/>
            <person name="Voget S."/>
            <person name="Dietrich S."/>
            <person name="Gollnow K."/>
            <person name="Smits M."/>
            <person name="Meyer K."/>
            <person name="Brinkhoff T."/>
            <person name="Simon M."/>
            <person name="Daniel R."/>
        </authorList>
    </citation>
    <scope>NUCLEOTIDE SEQUENCE [LARGE SCALE GENOMIC DNA]</scope>
    <source>
        <strain evidence="2 3">307</strain>
    </source>
</reference>
<name>M9RAG1_9RHOB</name>
<protein>
    <recommendedName>
        <fullName evidence="4">DUF1326 domain-containing protein</fullName>
    </recommendedName>
</protein>
<proteinExistence type="predicted"/>
<dbReference type="KEGG" id="oat:OAN307_c32610"/>
<accession>M9RAG1</accession>
<gene>
    <name evidence="2" type="ORF">OAN307_c32610</name>
</gene>